<keyword evidence="9" id="KW-1208">Phospholipid metabolism</keyword>
<comment type="caution">
    <text evidence="12">The sequence shown here is derived from an EMBL/GenBank/DDBJ whole genome shotgun (WGS) entry which is preliminary data.</text>
</comment>
<evidence type="ECO:0000259" key="11">
    <source>
        <dbReference type="SMART" id="SM00563"/>
    </source>
</evidence>
<protein>
    <recommendedName>
        <fullName evidence="6 9">1-acyl-sn-glycerol-3-phosphate acyltransferase</fullName>
        <ecNumber evidence="5 9">2.3.1.51</ecNumber>
    </recommendedName>
</protein>
<dbReference type="SMART" id="SM00563">
    <property type="entry name" value="PlsC"/>
    <property type="match status" value="1"/>
</dbReference>
<accession>A0AB34PF99</accession>
<dbReference type="Proteomes" id="UP000030136">
    <property type="component" value="Unassembled WGS sequence"/>
</dbReference>
<evidence type="ECO:0000256" key="3">
    <source>
        <dbReference type="ARBA" id="ARBA00005189"/>
    </source>
</evidence>
<dbReference type="NCBIfam" id="TIGR00530">
    <property type="entry name" value="AGP_acyltrn"/>
    <property type="match status" value="1"/>
</dbReference>
<keyword evidence="9" id="KW-0443">Lipid metabolism</keyword>
<organism evidence="12 13">
    <name type="scientific">Porphyromonas crevioricanis</name>
    <dbReference type="NCBI Taxonomy" id="393921"/>
    <lineage>
        <taxon>Bacteria</taxon>
        <taxon>Pseudomonadati</taxon>
        <taxon>Bacteroidota</taxon>
        <taxon>Bacteroidia</taxon>
        <taxon>Bacteroidales</taxon>
        <taxon>Porphyromonadaceae</taxon>
        <taxon>Porphyromonas</taxon>
    </lineage>
</organism>
<dbReference type="Pfam" id="PF01553">
    <property type="entry name" value="Acyltransferase"/>
    <property type="match status" value="1"/>
</dbReference>
<evidence type="ECO:0000256" key="9">
    <source>
        <dbReference type="RuleBase" id="RU361267"/>
    </source>
</evidence>
<comment type="pathway">
    <text evidence="3">Lipid metabolism.</text>
</comment>
<evidence type="ECO:0000313" key="13">
    <source>
        <dbReference type="Proteomes" id="UP000030136"/>
    </source>
</evidence>
<dbReference type="SUPFAM" id="SSF69593">
    <property type="entry name" value="Glycerol-3-phosphate (1)-acyltransferase"/>
    <property type="match status" value="1"/>
</dbReference>
<dbReference type="InterPro" id="IPR002123">
    <property type="entry name" value="Plipid/glycerol_acylTrfase"/>
</dbReference>
<comment type="domain">
    <text evidence="9">The HXXXXD motif is essential for acyltransferase activity and may constitute the binding site for the phosphate moiety of the glycerol-3-phosphate.</text>
</comment>
<evidence type="ECO:0000256" key="4">
    <source>
        <dbReference type="ARBA" id="ARBA00008655"/>
    </source>
</evidence>
<evidence type="ECO:0000256" key="10">
    <source>
        <dbReference type="SAM" id="Phobius"/>
    </source>
</evidence>
<proteinExistence type="inferred from homology"/>
<dbReference type="GO" id="GO:0006654">
    <property type="term" value="P:phosphatidic acid biosynthetic process"/>
    <property type="evidence" value="ECO:0007669"/>
    <property type="project" value="TreeGrafter"/>
</dbReference>
<gene>
    <name evidence="12" type="ORF">HQ38_08015</name>
</gene>
<evidence type="ECO:0000256" key="8">
    <source>
        <dbReference type="ARBA" id="ARBA00023315"/>
    </source>
</evidence>
<dbReference type="AlphaFoldDB" id="A0AB34PF99"/>
<evidence type="ECO:0000256" key="6">
    <source>
        <dbReference type="ARBA" id="ARBA00016139"/>
    </source>
</evidence>
<reference evidence="12 13" key="1">
    <citation type="submission" date="2014-08" db="EMBL/GenBank/DDBJ databases">
        <title>Porphyromonas crevioricanis strain:COT-253_OH1447 Genome sequencing.</title>
        <authorList>
            <person name="Wallis C."/>
            <person name="Deusch O."/>
            <person name="O'Flynn C."/>
            <person name="Davis I."/>
            <person name="Jospin G."/>
            <person name="Darling A.E."/>
            <person name="Coil D.A."/>
            <person name="Alexiev A."/>
            <person name="Horsfall A."/>
            <person name="Kirkwood N."/>
            <person name="Harris S."/>
            <person name="Eisen J.A."/>
        </authorList>
    </citation>
    <scope>NUCLEOTIDE SEQUENCE [LARGE SCALE GENOMIC DNA]</scope>
    <source>
        <strain evidence="13">COT-253 OH1447</strain>
    </source>
</reference>
<dbReference type="EMBL" id="JQJC01000023">
    <property type="protein sequence ID" value="KGN93722.1"/>
    <property type="molecule type" value="Genomic_DNA"/>
</dbReference>
<keyword evidence="7 9" id="KW-0808">Transferase</keyword>
<dbReference type="GO" id="GO:0016020">
    <property type="term" value="C:membrane"/>
    <property type="evidence" value="ECO:0007669"/>
    <property type="project" value="InterPro"/>
</dbReference>
<keyword evidence="10" id="KW-1133">Transmembrane helix</keyword>
<dbReference type="GO" id="GO:0003841">
    <property type="term" value="F:1-acylglycerol-3-phosphate O-acyltransferase activity"/>
    <property type="evidence" value="ECO:0007669"/>
    <property type="project" value="UniProtKB-UniRule"/>
</dbReference>
<keyword evidence="8 9" id="KW-0012">Acyltransferase</keyword>
<comment type="similarity">
    <text evidence="4 9">Belongs to the 1-acyl-sn-glycerol-3-phosphate acyltransferase family.</text>
</comment>
<dbReference type="PANTHER" id="PTHR10434:SF66">
    <property type="entry name" value="PHOSPHOLIPID_GLYCEROL ACYLTRANSFERASE DOMAIN-CONTAINING PROTEIN"/>
    <property type="match status" value="1"/>
</dbReference>
<dbReference type="RefSeq" id="WP_036890244.1">
    <property type="nucleotide sequence ID" value="NZ_JQJC01000023.1"/>
</dbReference>
<evidence type="ECO:0000256" key="1">
    <source>
        <dbReference type="ARBA" id="ARBA00001141"/>
    </source>
</evidence>
<evidence type="ECO:0000313" key="12">
    <source>
        <dbReference type="EMBL" id="KGN93722.1"/>
    </source>
</evidence>
<comment type="pathway">
    <text evidence="2">Phospholipid metabolism; CDP-diacylglycerol biosynthesis; CDP-diacylglycerol from sn-glycerol 3-phosphate: step 2/3.</text>
</comment>
<feature type="transmembrane region" description="Helical" evidence="10">
    <location>
        <begin position="7"/>
        <end position="31"/>
    </location>
</feature>
<feature type="transmembrane region" description="Helical" evidence="10">
    <location>
        <begin position="43"/>
        <end position="63"/>
    </location>
</feature>
<comment type="catalytic activity">
    <reaction evidence="1 9">
        <text>a 1-acyl-sn-glycero-3-phosphate + an acyl-CoA = a 1,2-diacyl-sn-glycero-3-phosphate + CoA</text>
        <dbReference type="Rhea" id="RHEA:19709"/>
        <dbReference type="ChEBI" id="CHEBI:57287"/>
        <dbReference type="ChEBI" id="CHEBI:57970"/>
        <dbReference type="ChEBI" id="CHEBI:58342"/>
        <dbReference type="ChEBI" id="CHEBI:58608"/>
        <dbReference type="EC" id="2.3.1.51"/>
    </reaction>
</comment>
<keyword evidence="10" id="KW-0472">Membrane</keyword>
<sequence length="245" mass="27454">MLRILYLLYFCLIAFPLFTVCTILCTLVTVIGCSLGGRRIFAYYPGMIWSKVAIILSGCRIKVQGKEHIRPKQNYVVVANHQGAFDIFMMYGHLGIPFRWVMKDGIRKIPFVGLACRYAGFIFVDDRKPSSIQYTMRQAKKVLSENTSIFIFPEGSRTTNGRMGRFKKGAILMADELDIPLLPVSIEGSYKTLPIGKVLPRPTLLKLTIHPEMKVSDFGEKPQAFVAAAEAAKRSIASALPLEQN</sequence>
<keyword evidence="10" id="KW-0812">Transmembrane</keyword>
<dbReference type="PROSITE" id="PS51257">
    <property type="entry name" value="PROKAR_LIPOPROTEIN"/>
    <property type="match status" value="1"/>
</dbReference>
<dbReference type="InterPro" id="IPR004552">
    <property type="entry name" value="AGP_acyltrans"/>
</dbReference>
<dbReference type="EC" id="2.3.1.51" evidence="5 9"/>
<name>A0AB34PF99_9PORP</name>
<evidence type="ECO:0000256" key="7">
    <source>
        <dbReference type="ARBA" id="ARBA00022679"/>
    </source>
</evidence>
<dbReference type="CDD" id="cd07989">
    <property type="entry name" value="LPLAT_AGPAT-like"/>
    <property type="match status" value="1"/>
</dbReference>
<dbReference type="PANTHER" id="PTHR10434">
    <property type="entry name" value="1-ACYL-SN-GLYCEROL-3-PHOSPHATE ACYLTRANSFERASE"/>
    <property type="match status" value="1"/>
</dbReference>
<evidence type="ECO:0000256" key="2">
    <source>
        <dbReference type="ARBA" id="ARBA00004728"/>
    </source>
</evidence>
<keyword evidence="9" id="KW-0444">Lipid biosynthesis</keyword>
<keyword evidence="9" id="KW-0594">Phospholipid biosynthesis</keyword>
<feature type="domain" description="Phospholipid/glycerol acyltransferase" evidence="11">
    <location>
        <begin position="75"/>
        <end position="189"/>
    </location>
</feature>
<evidence type="ECO:0000256" key="5">
    <source>
        <dbReference type="ARBA" id="ARBA00013211"/>
    </source>
</evidence>